<name>A0AAW6TQP6_9BACT</name>
<proteinExistence type="predicted"/>
<dbReference type="Proteomes" id="UP001431776">
    <property type="component" value="Unassembled WGS sequence"/>
</dbReference>
<reference evidence="1" key="1">
    <citation type="submission" date="2023-05" db="EMBL/GenBank/DDBJ databases">
        <title>Anaerotaeda fermentans gen. nov., sp. nov., a novel anaerobic planctomycete of the new family within the order Sedimentisphaerales isolated from Taman Peninsula, Russia.</title>
        <authorList>
            <person name="Khomyakova M.A."/>
            <person name="Merkel A.Y."/>
            <person name="Slobodkin A.I."/>
        </authorList>
    </citation>
    <scope>NUCLEOTIDE SEQUENCE</scope>
    <source>
        <strain evidence="1">M17dextr</strain>
    </source>
</reference>
<dbReference type="RefSeq" id="WP_349242938.1">
    <property type="nucleotide sequence ID" value="NZ_JASCXX010000001.1"/>
</dbReference>
<dbReference type="AlphaFoldDB" id="A0AAW6TQP6"/>
<accession>A0AAW6TQP6</accession>
<keyword evidence="2" id="KW-1185">Reference proteome</keyword>
<evidence type="ECO:0000313" key="2">
    <source>
        <dbReference type="Proteomes" id="UP001431776"/>
    </source>
</evidence>
<sequence length="75" mass="8448">MKDFWQHDNGKVYAVRSDSFGRITGAAGPFDPDDLGSLEDVRYGPAIVDWVRKAIAERKCRRISGTPTQRALPQR</sequence>
<comment type="caution">
    <text evidence="1">The sequence shown here is derived from an EMBL/GenBank/DDBJ whole genome shotgun (WGS) entry which is preliminary data.</text>
</comment>
<dbReference type="EMBL" id="JASCXX010000001">
    <property type="protein sequence ID" value="MDI6447527.1"/>
    <property type="molecule type" value="Genomic_DNA"/>
</dbReference>
<organism evidence="1 2">
    <name type="scientific">Anaerobaca lacustris</name>
    <dbReference type="NCBI Taxonomy" id="3044600"/>
    <lineage>
        <taxon>Bacteria</taxon>
        <taxon>Pseudomonadati</taxon>
        <taxon>Planctomycetota</taxon>
        <taxon>Phycisphaerae</taxon>
        <taxon>Sedimentisphaerales</taxon>
        <taxon>Anaerobacaceae</taxon>
        <taxon>Anaerobaca</taxon>
    </lineage>
</organism>
<gene>
    <name evidence="1" type="ORF">QJ522_00605</name>
</gene>
<protein>
    <submittedName>
        <fullName evidence="1">Uncharacterized protein</fullName>
    </submittedName>
</protein>
<evidence type="ECO:0000313" key="1">
    <source>
        <dbReference type="EMBL" id="MDI6447527.1"/>
    </source>
</evidence>